<protein>
    <recommendedName>
        <fullName evidence="6">DUF4432 domain-containing protein</fullName>
    </recommendedName>
</protein>
<evidence type="ECO:0000256" key="1">
    <source>
        <dbReference type="ARBA" id="ARBA00001913"/>
    </source>
</evidence>
<dbReference type="Proteomes" id="UP000679725">
    <property type="component" value="Unassembled WGS sequence"/>
</dbReference>
<dbReference type="InterPro" id="IPR014718">
    <property type="entry name" value="GH-type_carb-bd"/>
</dbReference>
<dbReference type="CDD" id="cd09023">
    <property type="entry name" value="Aldose_epim_Ec_c4013"/>
    <property type="match status" value="1"/>
</dbReference>
<gene>
    <name evidence="4" type="ORF">DYBT9623_03066</name>
</gene>
<dbReference type="EMBL" id="CAJRAU010000004">
    <property type="protein sequence ID" value="CAG5070521.1"/>
    <property type="molecule type" value="Genomic_DNA"/>
</dbReference>
<keyword evidence="3" id="KW-0106">Calcium</keyword>
<sequence length="365" mass="40565">MKSADSINQDWVNPDWTDKVSNHLQVGGIETSVLDNGAGRGTRIAWLNTGAGLRYKIVLDRAMDIAEAFYNQHSLAWISHGGITYPQPFSDKGIDWLRTFGGGLLTTCGLSHAGGPESDEYGDRGLHGLIGNSPAEIISIKQPDLRRGDLEMSITGIIRETKPFGPNFELRRTISATLGKPEIRIKDEVTNRANTPAPHMLLYHFNFGWPLADEGTDILWNGKWHPRHGEENAKIFKEGNAFKKCPAPLEDHLGSGEEVVLVDVEADIFGDSICGLYNGKLGLAVSLKWKKEQLPWMANWQHWGKGEYVTGLEPSTHPLSGQAKAREDGTLIFIQPEETRFYELELNVLTEKEAIEELILKVNVS</sequence>
<dbReference type="RefSeq" id="WP_215234400.1">
    <property type="nucleotide sequence ID" value="NZ_CAJRAU010000004.1"/>
</dbReference>
<dbReference type="Gene3D" id="2.70.98.10">
    <property type="match status" value="1"/>
</dbReference>
<name>A0ABM8US46_9BACT</name>
<comment type="subunit">
    <text evidence="2">Monomer.</text>
</comment>
<accession>A0ABM8US46</accession>
<reference evidence="4 5" key="1">
    <citation type="submission" date="2021-04" db="EMBL/GenBank/DDBJ databases">
        <authorList>
            <person name="Rodrigo-Torres L."/>
            <person name="Arahal R. D."/>
            <person name="Lucena T."/>
        </authorList>
    </citation>
    <scope>NUCLEOTIDE SEQUENCE [LARGE SCALE GENOMIC DNA]</scope>
    <source>
        <strain evidence="4 5">CECT 9623</strain>
    </source>
</reference>
<comment type="caution">
    <text evidence="4">The sequence shown here is derived from an EMBL/GenBank/DDBJ whole genome shotgun (WGS) entry which is preliminary data.</text>
</comment>
<evidence type="ECO:0000313" key="4">
    <source>
        <dbReference type="EMBL" id="CAG5070521.1"/>
    </source>
</evidence>
<evidence type="ECO:0000313" key="5">
    <source>
        <dbReference type="Proteomes" id="UP000679725"/>
    </source>
</evidence>
<proteinExistence type="predicted"/>
<evidence type="ECO:0000256" key="3">
    <source>
        <dbReference type="ARBA" id="ARBA00022837"/>
    </source>
</evidence>
<keyword evidence="5" id="KW-1185">Reference proteome</keyword>
<dbReference type="InterPro" id="IPR027839">
    <property type="entry name" value="DUF4432"/>
</dbReference>
<organism evidence="4 5">
    <name type="scientific">Dyadobacter linearis</name>
    <dbReference type="NCBI Taxonomy" id="2823330"/>
    <lineage>
        <taxon>Bacteria</taxon>
        <taxon>Pseudomonadati</taxon>
        <taxon>Bacteroidota</taxon>
        <taxon>Cytophagia</taxon>
        <taxon>Cytophagales</taxon>
        <taxon>Spirosomataceae</taxon>
        <taxon>Dyadobacter</taxon>
    </lineage>
</organism>
<evidence type="ECO:0000256" key="2">
    <source>
        <dbReference type="ARBA" id="ARBA00011245"/>
    </source>
</evidence>
<dbReference type="Pfam" id="PF14486">
    <property type="entry name" value="DUF4432"/>
    <property type="match status" value="1"/>
</dbReference>
<evidence type="ECO:0008006" key="6">
    <source>
        <dbReference type="Google" id="ProtNLM"/>
    </source>
</evidence>
<comment type="cofactor">
    <cofactor evidence="1">
        <name>Ca(2+)</name>
        <dbReference type="ChEBI" id="CHEBI:29108"/>
    </cofactor>
</comment>